<evidence type="ECO:0000313" key="1">
    <source>
        <dbReference type="EMBL" id="CAJ0572179.1"/>
    </source>
</evidence>
<organism evidence="1 2">
    <name type="scientific">Mesorhabditis spiculigera</name>
    <dbReference type="NCBI Taxonomy" id="96644"/>
    <lineage>
        <taxon>Eukaryota</taxon>
        <taxon>Metazoa</taxon>
        <taxon>Ecdysozoa</taxon>
        <taxon>Nematoda</taxon>
        <taxon>Chromadorea</taxon>
        <taxon>Rhabditida</taxon>
        <taxon>Rhabditina</taxon>
        <taxon>Rhabditomorpha</taxon>
        <taxon>Rhabditoidea</taxon>
        <taxon>Rhabditidae</taxon>
        <taxon>Mesorhabditinae</taxon>
        <taxon>Mesorhabditis</taxon>
    </lineage>
</organism>
<feature type="non-terminal residue" evidence="1">
    <location>
        <position position="168"/>
    </location>
</feature>
<dbReference type="EMBL" id="CATQJA010002592">
    <property type="protein sequence ID" value="CAJ0572179.1"/>
    <property type="molecule type" value="Genomic_DNA"/>
</dbReference>
<reference evidence="1" key="1">
    <citation type="submission" date="2023-06" db="EMBL/GenBank/DDBJ databases">
        <authorList>
            <person name="Delattre M."/>
        </authorList>
    </citation>
    <scope>NUCLEOTIDE SEQUENCE</scope>
    <source>
        <strain evidence="1">AF72</strain>
    </source>
</reference>
<sequence>MAGRNLELEARMRQQLEAAIMARGGGQSGMLNIPNMAAIQTMQNIPGIPNRQMGAGLSETDAQFLYLMTQSPEAMLHSQMASASNPALQNYQNIRPIIPMNQQFPQISQIPPYMMNSGGYGQLGNYPYMPNMGYLPPYAYQMMQQQYGAANSIYPFAAMYPRGGFPIK</sequence>
<keyword evidence="2" id="KW-1185">Reference proteome</keyword>
<gene>
    <name evidence="1" type="ORF">MSPICULIGERA_LOCUS10571</name>
</gene>
<protein>
    <submittedName>
        <fullName evidence="1">Uncharacterized protein</fullName>
    </submittedName>
</protein>
<proteinExistence type="predicted"/>
<accession>A0AA36CPP3</accession>
<dbReference type="Proteomes" id="UP001177023">
    <property type="component" value="Unassembled WGS sequence"/>
</dbReference>
<comment type="caution">
    <text evidence="1">The sequence shown here is derived from an EMBL/GenBank/DDBJ whole genome shotgun (WGS) entry which is preliminary data.</text>
</comment>
<dbReference type="AlphaFoldDB" id="A0AA36CPP3"/>
<name>A0AA36CPP3_9BILA</name>
<evidence type="ECO:0000313" key="2">
    <source>
        <dbReference type="Proteomes" id="UP001177023"/>
    </source>
</evidence>